<evidence type="ECO:0000313" key="1">
    <source>
        <dbReference type="EMBL" id="PBK95224.1"/>
    </source>
</evidence>
<organism evidence="1 2">
    <name type="scientific">Armillaria gallica</name>
    <name type="common">Bulbous honey fungus</name>
    <name type="synonym">Armillaria bulbosa</name>
    <dbReference type="NCBI Taxonomy" id="47427"/>
    <lineage>
        <taxon>Eukaryota</taxon>
        <taxon>Fungi</taxon>
        <taxon>Dikarya</taxon>
        <taxon>Basidiomycota</taxon>
        <taxon>Agaricomycotina</taxon>
        <taxon>Agaricomycetes</taxon>
        <taxon>Agaricomycetidae</taxon>
        <taxon>Agaricales</taxon>
        <taxon>Marasmiineae</taxon>
        <taxon>Physalacriaceae</taxon>
        <taxon>Armillaria</taxon>
    </lineage>
</organism>
<dbReference type="InParanoid" id="A0A2H3DMY8"/>
<evidence type="ECO:0000313" key="2">
    <source>
        <dbReference type="Proteomes" id="UP000217790"/>
    </source>
</evidence>
<keyword evidence="2" id="KW-1185">Reference proteome</keyword>
<sequence length="189" mass="21018">MNLSTGGISHKTSSLMPTFLSHTQKSFVIHATRLCHNHDGHLPPLQDRSSTPALHHHSTTIKHVSKLPYSLVYTATMQILVHDCCTHHGHHPRDISTADAIYHWHCQIVRGSRNCTFWVFETSNLPGTFTTDISLSPASMYYESHLRTPFSVRPSPANTRSLIMVPPSDGFPASCLHPIVPTLPLVAMV</sequence>
<dbReference type="AlphaFoldDB" id="A0A2H3DMY8"/>
<protein>
    <submittedName>
        <fullName evidence="1">Uncharacterized protein</fullName>
    </submittedName>
</protein>
<name>A0A2H3DMY8_ARMGA</name>
<dbReference type="EMBL" id="KZ293652">
    <property type="protein sequence ID" value="PBK95224.1"/>
    <property type="molecule type" value="Genomic_DNA"/>
</dbReference>
<dbReference type="Proteomes" id="UP000217790">
    <property type="component" value="Unassembled WGS sequence"/>
</dbReference>
<gene>
    <name evidence="1" type="ORF">ARMGADRAFT_791263</name>
</gene>
<reference evidence="2" key="1">
    <citation type="journal article" date="2017" name="Nat. Ecol. Evol.">
        <title>Genome expansion and lineage-specific genetic innovations in the forest pathogenic fungi Armillaria.</title>
        <authorList>
            <person name="Sipos G."/>
            <person name="Prasanna A.N."/>
            <person name="Walter M.C."/>
            <person name="O'Connor E."/>
            <person name="Balint B."/>
            <person name="Krizsan K."/>
            <person name="Kiss B."/>
            <person name="Hess J."/>
            <person name="Varga T."/>
            <person name="Slot J."/>
            <person name="Riley R."/>
            <person name="Boka B."/>
            <person name="Rigling D."/>
            <person name="Barry K."/>
            <person name="Lee J."/>
            <person name="Mihaltcheva S."/>
            <person name="LaButti K."/>
            <person name="Lipzen A."/>
            <person name="Waldron R."/>
            <person name="Moloney N.M."/>
            <person name="Sperisen C."/>
            <person name="Kredics L."/>
            <person name="Vagvoelgyi C."/>
            <person name="Patrignani A."/>
            <person name="Fitzpatrick D."/>
            <person name="Nagy I."/>
            <person name="Doyle S."/>
            <person name="Anderson J.B."/>
            <person name="Grigoriev I.V."/>
            <person name="Gueldener U."/>
            <person name="Muensterkoetter M."/>
            <person name="Nagy L.G."/>
        </authorList>
    </citation>
    <scope>NUCLEOTIDE SEQUENCE [LARGE SCALE GENOMIC DNA]</scope>
    <source>
        <strain evidence="2">Ar21-2</strain>
    </source>
</reference>
<proteinExistence type="predicted"/>
<accession>A0A2H3DMY8</accession>